<dbReference type="InterPro" id="IPR019734">
    <property type="entry name" value="TPR_rpt"/>
</dbReference>
<dbReference type="KEGG" id="bbes:BESB_062780"/>
<evidence type="ECO:0000313" key="7">
    <source>
        <dbReference type="Proteomes" id="UP000224006"/>
    </source>
</evidence>
<dbReference type="STRING" id="94643.A0A2A9MGK8"/>
<dbReference type="GO" id="GO:0005829">
    <property type="term" value="C:cytosol"/>
    <property type="evidence" value="ECO:0007669"/>
    <property type="project" value="TreeGrafter"/>
</dbReference>
<feature type="region of interest" description="Disordered" evidence="5">
    <location>
        <begin position="100"/>
        <end position="158"/>
    </location>
</feature>
<feature type="compositionally biased region" description="Acidic residues" evidence="5">
    <location>
        <begin position="256"/>
        <end position="266"/>
    </location>
</feature>
<dbReference type="Proteomes" id="UP000224006">
    <property type="component" value="Chromosome V"/>
</dbReference>
<dbReference type="AlphaFoldDB" id="A0A2A9MGK8"/>
<evidence type="ECO:0000256" key="1">
    <source>
        <dbReference type="ARBA" id="ARBA00004496"/>
    </source>
</evidence>
<dbReference type="VEuPathDB" id="ToxoDB:BESB_062780"/>
<dbReference type="InterPro" id="IPR051982">
    <property type="entry name" value="CiliaryAsmbly_MitoImport"/>
</dbReference>
<dbReference type="Gene3D" id="1.25.40.10">
    <property type="entry name" value="Tetratricopeptide repeat domain"/>
    <property type="match status" value="1"/>
</dbReference>
<dbReference type="GO" id="GO:0031072">
    <property type="term" value="F:heat shock protein binding"/>
    <property type="evidence" value="ECO:0007669"/>
    <property type="project" value="TreeGrafter"/>
</dbReference>
<comment type="subcellular location">
    <subcellularLocation>
        <location evidence="1">Cytoplasm</location>
    </subcellularLocation>
</comment>
<sequence>MPADDDVSLLDIDFEKVESCTQPRLLRKYIALLEQDGSYYHQLLAAARSRLESLASSGHASNIRATRLPRGPSASDITAAKADILQWQRSLNQHKCADRCGHVPPVSNPPGGQDTQYADGHHTDAVPAKTGNMSTGCRMDDSPEADKNHGRQEDFSEQMDLREGRIKKSGTQETTGACDCSADGTGADEIDRGQRSKTHCLSSTRHPCLSIRAEDIDAFLVVSKAGEKGCHHDSTETRTSHSPLRKCISVVIEDSEVTDGEPDDSVNDVKQKRDGDNADGGSMIRQISPASGTASVQVRCRSGRRRNSPSCRASLPESHGTTVLGLRSDERKDLNEISPQRMDVGPSIRRLSPNTEEEAQSSDYSRHALDPNVGHSENPLASETGRINSIRVNQVIKLKRAAVAAYDVGNFEEALRHLTKCLELAEGDVAADEGEQILPFRQLRDAPLCCVNRPAKTALPPKLHSVIYCNRSQVHLVLKQYADAAEDGLRAMQLDGTNIKALWRRARALHALGGAGNLQQAKNLTNKIKMAFLAGATNLPRSALDHLSELQAVIQRASEKV</sequence>
<feature type="compositionally biased region" description="Basic and acidic residues" evidence="5">
    <location>
        <begin position="267"/>
        <end position="276"/>
    </location>
</feature>
<dbReference type="GO" id="GO:0005739">
    <property type="term" value="C:mitochondrion"/>
    <property type="evidence" value="ECO:0007669"/>
    <property type="project" value="TreeGrafter"/>
</dbReference>
<dbReference type="PANTHER" id="PTHR45984:SF1">
    <property type="entry name" value="SPAG1 AXONEMAL DYNEIN ASSEMBLY FACTOR"/>
    <property type="match status" value="1"/>
</dbReference>
<evidence type="ECO:0000313" key="6">
    <source>
        <dbReference type="EMBL" id="PFH35391.1"/>
    </source>
</evidence>
<protein>
    <submittedName>
        <fullName evidence="6">Tetratricopeptide repeat-containing protein</fullName>
    </submittedName>
</protein>
<evidence type="ECO:0000256" key="3">
    <source>
        <dbReference type="ARBA" id="ARBA00022737"/>
    </source>
</evidence>
<gene>
    <name evidence="6" type="ORF">BESB_062780</name>
</gene>
<proteinExistence type="predicted"/>
<dbReference type="GeneID" id="40311206"/>
<dbReference type="OrthoDB" id="2942533at2759"/>
<dbReference type="RefSeq" id="XP_029219400.1">
    <property type="nucleotide sequence ID" value="XM_029364692.1"/>
</dbReference>
<dbReference type="PANTHER" id="PTHR45984">
    <property type="entry name" value="RNA (RNA) POLYMERASE II ASSOCIATED PROTEIN HOMOLOG"/>
    <property type="match status" value="1"/>
</dbReference>
<reference evidence="6 7" key="1">
    <citation type="submission" date="2017-09" db="EMBL/GenBank/DDBJ databases">
        <title>Genome sequencing of Besnoitia besnoiti strain Bb-Ger1.</title>
        <authorList>
            <person name="Schares G."/>
            <person name="Venepally P."/>
            <person name="Lorenzi H.A."/>
        </authorList>
    </citation>
    <scope>NUCLEOTIDE SEQUENCE [LARGE SCALE GENOMIC DNA]</scope>
    <source>
        <strain evidence="6 7">Bb-Ger1</strain>
    </source>
</reference>
<dbReference type="GO" id="GO:0006626">
    <property type="term" value="P:protein targeting to mitochondrion"/>
    <property type="evidence" value="ECO:0007669"/>
    <property type="project" value="TreeGrafter"/>
</dbReference>
<keyword evidence="7" id="KW-1185">Reference proteome</keyword>
<feature type="region of interest" description="Disordered" evidence="5">
    <location>
        <begin position="256"/>
        <end position="381"/>
    </location>
</feature>
<comment type="caution">
    <text evidence="6">The sequence shown here is derived from an EMBL/GenBank/DDBJ whole genome shotgun (WGS) entry which is preliminary data.</text>
</comment>
<name>A0A2A9MGK8_BESBE</name>
<keyword evidence="2" id="KW-0963">Cytoplasm</keyword>
<evidence type="ECO:0000256" key="2">
    <source>
        <dbReference type="ARBA" id="ARBA00022490"/>
    </source>
</evidence>
<evidence type="ECO:0000256" key="4">
    <source>
        <dbReference type="ARBA" id="ARBA00022803"/>
    </source>
</evidence>
<dbReference type="SUPFAM" id="SSF48452">
    <property type="entry name" value="TPR-like"/>
    <property type="match status" value="1"/>
</dbReference>
<accession>A0A2A9MGK8</accession>
<dbReference type="InterPro" id="IPR011990">
    <property type="entry name" value="TPR-like_helical_dom_sf"/>
</dbReference>
<feature type="compositionally biased region" description="Basic and acidic residues" evidence="5">
    <location>
        <begin position="138"/>
        <end position="158"/>
    </location>
</feature>
<organism evidence="6 7">
    <name type="scientific">Besnoitia besnoiti</name>
    <name type="common">Apicomplexan protozoan</name>
    <dbReference type="NCBI Taxonomy" id="94643"/>
    <lineage>
        <taxon>Eukaryota</taxon>
        <taxon>Sar</taxon>
        <taxon>Alveolata</taxon>
        <taxon>Apicomplexa</taxon>
        <taxon>Conoidasida</taxon>
        <taxon>Coccidia</taxon>
        <taxon>Eucoccidiorida</taxon>
        <taxon>Eimeriorina</taxon>
        <taxon>Sarcocystidae</taxon>
        <taxon>Besnoitia</taxon>
    </lineage>
</organism>
<keyword evidence="3" id="KW-0677">Repeat</keyword>
<dbReference type="SMART" id="SM00028">
    <property type="entry name" value="TPR"/>
    <property type="match status" value="2"/>
</dbReference>
<dbReference type="EMBL" id="NWUJ01000005">
    <property type="protein sequence ID" value="PFH35391.1"/>
    <property type="molecule type" value="Genomic_DNA"/>
</dbReference>
<keyword evidence="4" id="KW-0802">TPR repeat</keyword>
<evidence type="ECO:0000256" key="5">
    <source>
        <dbReference type="SAM" id="MobiDB-lite"/>
    </source>
</evidence>